<dbReference type="VEuPathDB" id="ToxoDB:ETH_00001200"/>
<keyword evidence="3" id="KW-1185">Reference proteome</keyword>
<sequence>MFGPQGEAHLGQRAPRSLPWLPLRLPSLPCFLLLLLLSCFPAAAATAAAAAAAAAAGAKQRGHSPAVSLSLWPPFPLPPASFSQRSTPAAAAASDPAAAAAAFPAAAAADPAAAAAAAAGEGELSGGAASRLPLLPCASGPSFLSAGSRSGAAAAAAAAADPAAAAARVSYRGGPLLPASCSRAGCRLGAAAAFFSPEKKSCFSITSCCSCQQHEGGLPRICLLLQRPKAFLSLLQNVFIPGAPP</sequence>
<dbReference type="AlphaFoldDB" id="U6L4K0"/>
<name>U6L4K0_EIMTE</name>
<dbReference type="EMBL" id="HG675809">
    <property type="protein sequence ID" value="CDJ43514.1"/>
    <property type="molecule type" value="Genomic_DNA"/>
</dbReference>
<dbReference type="RefSeq" id="XP_013234264.1">
    <property type="nucleotide sequence ID" value="XM_013378810.1"/>
</dbReference>
<protein>
    <submittedName>
        <fullName evidence="2">Uncharacterized protein</fullName>
    </submittedName>
</protein>
<keyword evidence="1" id="KW-0732">Signal</keyword>
<proteinExistence type="predicted"/>
<organism evidence="2 3">
    <name type="scientific">Eimeria tenella</name>
    <name type="common">Coccidian parasite</name>
    <dbReference type="NCBI Taxonomy" id="5802"/>
    <lineage>
        <taxon>Eukaryota</taxon>
        <taxon>Sar</taxon>
        <taxon>Alveolata</taxon>
        <taxon>Apicomplexa</taxon>
        <taxon>Conoidasida</taxon>
        <taxon>Coccidia</taxon>
        <taxon>Eucoccidiorida</taxon>
        <taxon>Eimeriorina</taxon>
        <taxon>Eimeriidae</taxon>
        <taxon>Eimeria</taxon>
    </lineage>
</organism>
<accession>U6L4K0</accession>
<dbReference type="VEuPathDB" id="ToxoDB:ETH2_1552500"/>
<gene>
    <name evidence="2" type="ORF">ETH_00001200</name>
</gene>
<feature type="chain" id="PRO_5004673311" evidence="1">
    <location>
        <begin position="45"/>
        <end position="245"/>
    </location>
</feature>
<dbReference type="GeneID" id="25249457"/>
<dbReference type="Proteomes" id="UP000030747">
    <property type="component" value="Unassembled WGS sequence"/>
</dbReference>
<reference evidence="2" key="2">
    <citation type="submission" date="2013-10" db="EMBL/GenBank/DDBJ databases">
        <authorList>
            <person name="Aslett M."/>
        </authorList>
    </citation>
    <scope>NUCLEOTIDE SEQUENCE [LARGE SCALE GENOMIC DNA]</scope>
    <source>
        <strain evidence="2">Houghton</strain>
    </source>
</reference>
<evidence type="ECO:0000256" key="1">
    <source>
        <dbReference type="SAM" id="SignalP"/>
    </source>
</evidence>
<reference evidence="2" key="1">
    <citation type="submission" date="2013-10" db="EMBL/GenBank/DDBJ databases">
        <title>Genomic analysis of the causative agents of coccidiosis in chickens.</title>
        <authorList>
            <person name="Reid A.J."/>
            <person name="Blake D."/>
            <person name="Billington K."/>
            <person name="Browne H."/>
            <person name="Dunn M."/>
            <person name="Hung S."/>
            <person name="Kawahara F."/>
            <person name="Miranda-Saavedra D."/>
            <person name="Mourier T."/>
            <person name="Nagra H."/>
            <person name="Otto T.D."/>
            <person name="Rawlings N."/>
            <person name="Sanchez A."/>
            <person name="Sanders M."/>
            <person name="Subramaniam C."/>
            <person name="Tay Y."/>
            <person name="Dear P."/>
            <person name="Doerig C."/>
            <person name="Gruber A."/>
            <person name="Parkinson J."/>
            <person name="Shirley M."/>
            <person name="Wan K.L."/>
            <person name="Berriman M."/>
            <person name="Tomley F."/>
            <person name="Pain A."/>
        </authorList>
    </citation>
    <scope>NUCLEOTIDE SEQUENCE [LARGE SCALE GENOMIC DNA]</scope>
    <source>
        <strain evidence="2">Houghton</strain>
    </source>
</reference>
<evidence type="ECO:0000313" key="3">
    <source>
        <dbReference type="Proteomes" id="UP000030747"/>
    </source>
</evidence>
<evidence type="ECO:0000313" key="2">
    <source>
        <dbReference type="EMBL" id="CDJ43514.1"/>
    </source>
</evidence>
<dbReference type="OrthoDB" id="7957at5800"/>
<feature type="non-terminal residue" evidence="2">
    <location>
        <position position="245"/>
    </location>
</feature>
<feature type="signal peptide" evidence="1">
    <location>
        <begin position="1"/>
        <end position="44"/>
    </location>
</feature>